<evidence type="ECO:0008006" key="5">
    <source>
        <dbReference type="Google" id="ProtNLM"/>
    </source>
</evidence>
<evidence type="ECO:0000256" key="2">
    <source>
        <dbReference type="SAM" id="SignalP"/>
    </source>
</evidence>
<feature type="region of interest" description="Disordered" evidence="1">
    <location>
        <begin position="111"/>
        <end position="136"/>
    </location>
</feature>
<proteinExistence type="predicted"/>
<comment type="caution">
    <text evidence="3">The sequence shown here is derived from an EMBL/GenBank/DDBJ whole genome shotgun (WGS) entry which is preliminary data.</text>
</comment>
<evidence type="ECO:0000313" key="3">
    <source>
        <dbReference type="EMBL" id="PIW14157.1"/>
    </source>
</evidence>
<evidence type="ECO:0000313" key="4">
    <source>
        <dbReference type="Proteomes" id="UP000231019"/>
    </source>
</evidence>
<keyword evidence="2" id="KW-0732">Signal</keyword>
<feature type="region of interest" description="Disordered" evidence="1">
    <location>
        <begin position="180"/>
        <end position="210"/>
    </location>
</feature>
<protein>
    <recommendedName>
        <fullName evidence="5">DUF3300 domain-containing protein</fullName>
    </recommendedName>
</protein>
<name>A0A2M7FYM6_9BACT</name>
<reference evidence="3 4" key="1">
    <citation type="submission" date="2017-09" db="EMBL/GenBank/DDBJ databases">
        <title>Depth-based differentiation of microbial function through sediment-hosted aquifers and enrichment of novel symbionts in the deep terrestrial subsurface.</title>
        <authorList>
            <person name="Probst A.J."/>
            <person name="Ladd B."/>
            <person name="Jarett J.K."/>
            <person name="Geller-Mcgrath D.E."/>
            <person name="Sieber C.M."/>
            <person name="Emerson J.B."/>
            <person name="Anantharaman K."/>
            <person name="Thomas B.C."/>
            <person name="Malmstrom R."/>
            <person name="Stieglmeier M."/>
            <person name="Klingl A."/>
            <person name="Woyke T."/>
            <person name="Ryan C.M."/>
            <person name="Banfield J.F."/>
        </authorList>
    </citation>
    <scope>NUCLEOTIDE SEQUENCE [LARGE SCALE GENOMIC DNA]</scope>
    <source>
        <strain evidence="3">CG17_big_fil_post_rev_8_21_14_2_50_48_46</strain>
    </source>
</reference>
<organism evidence="3 4">
    <name type="scientific">bacterium (Candidatus Blackallbacteria) CG17_big_fil_post_rev_8_21_14_2_50_48_46</name>
    <dbReference type="NCBI Taxonomy" id="2014261"/>
    <lineage>
        <taxon>Bacteria</taxon>
        <taxon>Candidatus Blackallbacteria</taxon>
    </lineage>
</organism>
<accession>A0A2M7FYM6</accession>
<feature type="signal peptide" evidence="2">
    <location>
        <begin position="1"/>
        <end position="24"/>
    </location>
</feature>
<feature type="chain" id="PRO_5014650017" description="DUF3300 domain-containing protein" evidence="2">
    <location>
        <begin position="25"/>
        <end position="210"/>
    </location>
</feature>
<sequence>MSRLKSSALKLLALSALLMGPGCSEQLLSQIASTGLTSTSIESIVSQFLALPTTEQTIVATEIGSTELQTWAQSNQSTTTAAKQQSLQTLLSSKASLSTQLNERLFNKGNFQNRQNQTGMPQPGQAGRGPGGLPPNFTEIQTQYPELATALEELQSLGPEERRTKMEALFQAHPEWQAVMMPPQGLGPGGPGQPPPSGMPFPSATPTATP</sequence>
<dbReference type="EMBL" id="PFFQ01000063">
    <property type="protein sequence ID" value="PIW14157.1"/>
    <property type="molecule type" value="Genomic_DNA"/>
</dbReference>
<gene>
    <name evidence="3" type="ORF">COW36_22535</name>
</gene>
<dbReference type="Proteomes" id="UP000231019">
    <property type="component" value="Unassembled WGS sequence"/>
</dbReference>
<evidence type="ECO:0000256" key="1">
    <source>
        <dbReference type="SAM" id="MobiDB-lite"/>
    </source>
</evidence>
<dbReference type="AlphaFoldDB" id="A0A2M7FYM6"/>